<keyword evidence="3" id="KW-0963">Cytoplasm</keyword>
<dbReference type="InterPro" id="IPR004446">
    <property type="entry name" value="Heptose_bisP_phosphatase"/>
</dbReference>
<dbReference type="PANTHER" id="PTHR42891:SF1">
    <property type="entry name" value="D-GLYCERO-BETA-D-MANNO-HEPTOSE-1,7-BISPHOSPHATE 7-PHOSPHATASE"/>
    <property type="match status" value="1"/>
</dbReference>
<dbReference type="Pfam" id="PF13242">
    <property type="entry name" value="Hydrolase_like"/>
    <property type="match status" value="1"/>
</dbReference>
<gene>
    <name evidence="10" type="ORF">COW25_00205</name>
</gene>
<dbReference type="InterPro" id="IPR006543">
    <property type="entry name" value="Histidinol-phos"/>
</dbReference>
<keyword evidence="4 9" id="KW-0479">Metal-binding</keyword>
<dbReference type="InterPro" id="IPR036412">
    <property type="entry name" value="HAD-like_sf"/>
</dbReference>
<keyword evidence="9" id="KW-0862">Zinc</keyword>
<dbReference type="InterPro" id="IPR023214">
    <property type="entry name" value="HAD_sf"/>
</dbReference>
<dbReference type="NCBIfam" id="TIGR01662">
    <property type="entry name" value="HAD-SF-IIIA"/>
    <property type="match status" value="1"/>
</dbReference>
<dbReference type="GO" id="GO:0005737">
    <property type="term" value="C:cytoplasm"/>
    <property type="evidence" value="ECO:0007669"/>
    <property type="project" value="UniProtKB-SubCell"/>
</dbReference>
<evidence type="ECO:0000256" key="6">
    <source>
        <dbReference type="ARBA" id="ARBA00023277"/>
    </source>
</evidence>
<dbReference type="NCBIfam" id="TIGR01656">
    <property type="entry name" value="Histidinol-ppas"/>
    <property type="match status" value="1"/>
</dbReference>
<reference evidence="11" key="1">
    <citation type="submission" date="2017-09" db="EMBL/GenBank/DDBJ databases">
        <title>Depth-based differentiation of microbial function through sediment-hosted aquifers and enrichment of novel symbionts in the deep terrestrial subsurface.</title>
        <authorList>
            <person name="Probst A.J."/>
            <person name="Ladd B."/>
            <person name="Jarett J.K."/>
            <person name="Geller-Mcgrath D.E."/>
            <person name="Sieber C.M.K."/>
            <person name="Emerson J.B."/>
            <person name="Anantharaman K."/>
            <person name="Thomas B.C."/>
            <person name="Malmstrom R."/>
            <person name="Stieglmeier M."/>
            <person name="Klingl A."/>
            <person name="Woyke T."/>
            <person name="Ryan C.M."/>
            <person name="Banfield J.F."/>
        </authorList>
    </citation>
    <scope>NUCLEOTIDE SEQUENCE [LARGE SCALE GENOMIC DNA]</scope>
</reference>
<comment type="subcellular location">
    <subcellularLocation>
        <location evidence="1">Cytoplasm</location>
    </subcellularLocation>
</comment>
<organism evidence="10 11">
    <name type="scientific">Candidatus Nealsonbacteria bacterium CG15_BIG_FIL_POST_REV_8_21_14_020_37_12</name>
    <dbReference type="NCBI Taxonomy" id="1974716"/>
    <lineage>
        <taxon>Bacteria</taxon>
        <taxon>Candidatus Nealsoniibacteriota</taxon>
    </lineage>
</organism>
<proteinExistence type="inferred from homology"/>
<dbReference type="Gene3D" id="3.40.50.1000">
    <property type="entry name" value="HAD superfamily/HAD-like"/>
    <property type="match status" value="1"/>
</dbReference>
<dbReference type="GO" id="GO:0016791">
    <property type="term" value="F:phosphatase activity"/>
    <property type="evidence" value="ECO:0007669"/>
    <property type="project" value="InterPro"/>
</dbReference>
<dbReference type="InterPro" id="IPR006549">
    <property type="entry name" value="HAD-SF_hydro_IIIA"/>
</dbReference>
<evidence type="ECO:0000256" key="9">
    <source>
        <dbReference type="PIRSR" id="PIRSR004682-4"/>
    </source>
</evidence>
<evidence type="ECO:0000313" key="11">
    <source>
        <dbReference type="Proteomes" id="UP000230215"/>
    </source>
</evidence>
<evidence type="ECO:0000256" key="3">
    <source>
        <dbReference type="ARBA" id="ARBA00022490"/>
    </source>
</evidence>
<feature type="site" description="Stabilizes the phosphoryl group" evidence="8">
    <location>
        <position position="27"/>
    </location>
</feature>
<dbReference type="SUPFAM" id="SSF56784">
    <property type="entry name" value="HAD-like"/>
    <property type="match status" value="1"/>
</dbReference>
<keyword evidence="6" id="KW-0119">Carbohydrate metabolism</keyword>
<feature type="site" description="Contributes to substrate recognition" evidence="8">
    <location>
        <position position="87"/>
    </location>
</feature>
<accession>A0A2M7H1Y8</accession>
<dbReference type="GO" id="GO:0046872">
    <property type="term" value="F:metal ion binding"/>
    <property type="evidence" value="ECO:0007669"/>
    <property type="project" value="UniProtKB-KW"/>
</dbReference>
<sequence>REFKLVEGAIRAIKLFNKLGFLTVVVSNQPAVAKGKMTLGLLAEIDKKMKKELAKGGAHLDGVYYCLHHPDKSQVKIKKYLKNCNCRKPKPGLILKAAKELNIDLSKSYMIGDGLIDVEAGERAGCETIFLGNLKNYWCEAMQKRKIKPDFVAKNLLEAVKIIKKA</sequence>
<name>A0A2M7H1Y8_9BACT</name>
<comment type="caution">
    <text evidence="10">The sequence shown here is derived from an EMBL/GenBank/DDBJ whole genome shotgun (WGS) entry which is preliminary data.</text>
</comment>
<dbReference type="Proteomes" id="UP000230215">
    <property type="component" value="Unassembled WGS sequence"/>
</dbReference>
<protein>
    <recommendedName>
        <fullName evidence="7">D,D-heptose 1,7-bisphosphate phosphatase</fullName>
    </recommendedName>
</protein>
<comment type="similarity">
    <text evidence="2">Belongs to the GmhB family.</text>
</comment>
<dbReference type="GO" id="GO:0005975">
    <property type="term" value="P:carbohydrate metabolic process"/>
    <property type="evidence" value="ECO:0007669"/>
    <property type="project" value="InterPro"/>
</dbReference>
<dbReference type="CDD" id="cd07503">
    <property type="entry name" value="HAD_HisB-N"/>
    <property type="match status" value="1"/>
</dbReference>
<dbReference type="AlphaFoldDB" id="A0A2M7H1Y8"/>
<dbReference type="PANTHER" id="PTHR42891">
    <property type="entry name" value="D-GLYCERO-BETA-D-MANNO-HEPTOSE-1,7-BISPHOSPHATE 7-PHOSPHATASE"/>
    <property type="match status" value="1"/>
</dbReference>
<evidence type="ECO:0000256" key="4">
    <source>
        <dbReference type="ARBA" id="ARBA00022723"/>
    </source>
</evidence>
<feature type="binding site" evidence="9">
    <location>
        <position position="66"/>
    </location>
    <ligand>
        <name>Zn(2+)</name>
        <dbReference type="ChEBI" id="CHEBI:29105"/>
    </ligand>
</feature>
<dbReference type="EMBL" id="PFGB01000006">
    <property type="protein sequence ID" value="PIW35359.1"/>
    <property type="molecule type" value="Genomic_DNA"/>
</dbReference>
<feature type="binding site" evidence="9">
    <location>
        <position position="113"/>
    </location>
    <ligand>
        <name>Mg(2+)</name>
        <dbReference type="ChEBI" id="CHEBI:18420"/>
    </ligand>
</feature>
<keyword evidence="9" id="KW-0460">Magnesium</keyword>
<evidence type="ECO:0000256" key="8">
    <source>
        <dbReference type="PIRSR" id="PIRSR004682-3"/>
    </source>
</evidence>
<comment type="cofactor">
    <cofactor evidence="9">
        <name>Mg(2+)</name>
        <dbReference type="ChEBI" id="CHEBI:18420"/>
    </cofactor>
</comment>
<feature type="binding site" evidence="9">
    <location>
        <position position="84"/>
    </location>
    <ligand>
        <name>Zn(2+)</name>
        <dbReference type="ChEBI" id="CHEBI:29105"/>
    </ligand>
</feature>
<feature type="binding site" evidence="9">
    <location>
        <position position="68"/>
    </location>
    <ligand>
        <name>Zn(2+)</name>
        <dbReference type="ChEBI" id="CHEBI:29105"/>
    </ligand>
</feature>
<evidence type="ECO:0000313" key="10">
    <source>
        <dbReference type="EMBL" id="PIW35359.1"/>
    </source>
</evidence>
<dbReference type="PIRSF" id="PIRSF004682">
    <property type="entry name" value="GmhB"/>
    <property type="match status" value="1"/>
</dbReference>
<feature type="binding site" evidence="9">
    <location>
        <position position="86"/>
    </location>
    <ligand>
        <name>Zn(2+)</name>
        <dbReference type="ChEBI" id="CHEBI:29105"/>
    </ligand>
</feature>
<feature type="site" description="Stabilizes the phosphoryl group" evidence="8">
    <location>
        <position position="88"/>
    </location>
</feature>
<evidence type="ECO:0000256" key="2">
    <source>
        <dbReference type="ARBA" id="ARBA00005628"/>
    </source>
</evidence>
<feature type="non-terminal residue" evidence="10">
    <location>
        <position position="1"/>
    </location>
</feature>
<evidence type="ECO:0000256" key="5">
    <source>
        <dbReference type="ARBA" id="ARBA00022801"/>
    </source>
</evidence>
<comment type="cofactor">
    <cofactor evidence="9">
        <name>Zn(2+)</name>
        <dbReference type="ChEBI" id="CHEBI:29105"/>
    </cofactor>
</comment>
<evidence type="ECO:0000256" key="1">
    <source>
        <dbReference type="ARBA" id="ARBA00004496"/>
    </source>
</evidence>
<keyword evidence="5" id="KW-0378">Hydrolase</keyword>
<evidence type="ECO:0000256" key="7">
    <source>
        <dbReference type="ARBA" id="ARBA00031828"/>
    </source>
</evidence>